<keyword evidence="1" id="KW-1133">Transmembrane helix</keyword>
<dbReference type="PANTHER" id="PTHR11319">
    <property type="entry name" value="G PROTEIN-COUPLED RECEPTOR-RELATED"/>
    <property type="match status" value="1"/>
</dbReference>
<feature type="transmembrane region" description="Helical" evidence="1">
    <location>
        <begin position="907"/>
        <end position="927"/>
    </location>
</feature>
<keyword evidence="4" id="KW-1185">Reference proteome</keyword>
<sequence length="1232" mass="142355">GYLKFHLFLFLIYLLKKAYLYNISINNDVKTMENLADIINDPLLTNDVNVNLFNENYNIDCNGKNHLYLHNSLTFNGKNNTKINFQSSDKGSFKIHFSAGSYNKKLIFNNINFYNYDGTYVENSGIVVGETEEKIDQYTIEFNNCEFYDIKAMIINIKITCLKKTQSLPQVIFNNCKFKNLNEVFQAYHFESFRNSINQEHCFSMEYRNCYFENIKTIGELYYGDLAIYDSYITNIYGSEEFTCSFIHSSAYNNKITIKNTKIIDNFVTLNKPFFVLLGSFLELENSIFKNCYSYSNYLMQFFGRDWTSLDNPNMIISNTEFNNINTLVEGVCNSIKITDSKFHNITSRSSTPIIFNSSTSTIHAENTEFSNIISLRSSLFSAESSLIFSNVKFNNIMSNSFSLIACNIYKSSFSNCSFESIICNGESENSSLLEFKSPTYGAELEFNDVIIRNCKSNGNLINVKGNLTTLKFSHLTLNNNDSYGPLINNESIKSFITFDNLNIYNNKNINKFKCGLFTYNKNINLTITNSIFKDNIIKNNGGSLCFTDIDSLNMKIKSSLFENNYGINGGVMYFKQFNNHLNENPIELIDLIFKKNKAEYFGGVIFSDNEHLNIQNVKNVTFTENYAYAGGVIYLNNENNEIIKNDLLYVNNKNFIYINNTAESHGDNYATDPYVIDLINQDIYNIFNRTIKSGDSIPLKFNLYDEFNQTINDASKLYSNLGLKINILNNNDSNNYKLYGNSCFYSNGICDLTNFKIFSINPNNIKLNISIVNENNKILFKNEIMNVEIAKCDEEQIKITDKYNYYSCEKPICKENCPILKGTAECIKGNKENVNSIELNQCKCLPGWLETNCDKRDLTKFNNLNKRIIEDTGFIKCELVLFGLLLSLISLNFNPFENYNSCALEFIFKHSGIILIYIIFTLYTQAASKLGLNLQNYNGTSTLQLSEPYKENSFIQSSKNYGNLEIISSSNRNVKFDGNTSKMQVNTINSQNIANKNDSMSINKSEMDSKKLYKNISFIHSLTLELCIAYIILSIALIIIILILKRKDIIYVQQYNYTWSYECPLRSLNLGIFSFESLLILFLVINSKNILNYTYIFKCTRYIIYAGMIWITFGPLIDLISYLAKYDNSNVILGFSITTNSICYFIIFILFIWDKVYYILRHQDNNCHNYFLAVKLEKCFIHNSFNCKCNKKQVEENDENIKQYIQFYKYNTQIFTFSNGRIIYNRSKNAL</sequence>
<keyword evidence="1" id="KW-0472">Membrane</keyword>
<protein>
    <recommendedName>
        <fullName evidence="5">EGF-like domain-containing protein</fullName>
    </recommendedName>
</protein>
<reference evidence="3 4" key="1">
    <citation type="submission" date="2016-08" db="EMBL/GenBank/DDBJ databases">
        <title>A Parts List for Fungal Cellulosomes Revealed by Comparative Genomics.</title>
        <authorList>
            <consortium name="DOE Joint Genome Institute"/>
            <person name="Haitjema C.H."/>
            <person name="Gilmore S.P."/>
            <person name="Henske J.K."/>
            <person name="Solomon K.V."/>
            <person name="De Groot R."/>
            <person name="Kuo A."/>
            <person name="Mondo S.J."/>
            <person name="Salamov A.A."/>
            <person name="Labutti K."/>
            <person name="Zhao Z."/>
            <person name="Chiniquy J."/>
            <person name="Barry K."/>
            <person name="Brewer H.M."/>
            <person name="Purvine S.O."/>
            <person name="Wright A.T."/>
            <person name="Boxma B."/>
            <person name="Van Alen T."/>
            <person name="Hackstein J.H."/>
            <person name="Baker S.E."/>
            <person name="Grigoriev I.V."/>
            <person name="O'Malley M.A."/>
        </authorList>
    </citation>
    <scope>NUCLEOTIDE SEQUENCE [LARGE SCALE GENOMIC DNA]</scope>
    <source>
        <strain evidence="3 4">G1</strain>
    </source>
</reference>
<dbReference type="OrthoDB" id="2116838at2759"/>
<comment type="caution">
    <text evidence="3">The sequence shown here is derived from an EMBL/GenBank/DDBJ whole genome shotgun (WGS) entry which is preliminary data.</text>
</comment>
<dbReference type="AlphaFoldDB" id="A0A1Y2EMX4"/>
<accession>A0A1Y2EMX4</accession>
<proteinExistence type="predicted"/>
<evidence type="ECO:0000313" key="3">
    <source>
        <dbReference type="EMBL" id="ORY72859.1"/>
    </source>
</evidence>
<evidence type="ECO:0000256" key="1">
    <source>
        <dbReference type="SAM" id="Phobius"/>
    </source>
</evidence>
<feature type="transmembrane region" description="Helical" evidence="1">
    <location>
        <begin position="1019"/>
        <end position="1045"/>
    </location>
</feature>
<feature type="transmembrane region" description="Helical" evidence="1">
    <location>
        <begin position="1104"/>
        <end position="1125"/>
    </location>
</feature>
<dbReference type="Proteomes" id="UP000193920">
    <property type="component" value="Unassembled WGS sequence"/>
</dbReference>
<feature type="chain" id="PRO_5013141578" description="EGF-like domain-containing protein" evidence="2">
    <location>
        <begin position="21"/>
        <end position="1232"/>
    </location>
</feature>
<feature type="signal peptide" evidence="2">
    <location>
        <begin position="1"/>
        <end position="20"/>
    </location>
</feature>
<dbReference type="EMBL" id="MCOG01000037">
    <property type="protein sequence ID" value="ORY72859.1"/>
    <property type="molecule type" value="Genomic_DNA"/>
</dbReference>
<feature type="transmembrane region" description="Helical" evidence="1">
    <location>
        <begin position="874"/>
        <end position="895"/>
    </location>
</feature>
<feature type="transmembrane region" description="Helical" evidence="1">
    <location>
        <begin position="1132"/>
        <end position="1154"/>
    </location>
</feature>
<feature type="non-terminal residue" evidence="3">
    <location>
        <position position="1"/>
    </location>
</feature>
<evidence type="ECO:0008006" key="5">
    <source>
        <dbReference type="Google" id="ProtNLM"/>
    </source>
</evidence>
<name>A0A1Y2EMX4_9FUNG</name>
<gene>
    <name evidence="3" type="ORF">LY90DRAFT_636981</name>
</gene>
<dbReference type="PANTHER" id="PTHR11319:SF35">
    <property type="entry name" value="OUTER MEMBRANE PROTEIN PMPC-RELATED"/>
    <property type="match status" value="1"/>
</dbReference>
<keyword evidence="1" id="KW-0812">Transmembrane</keyword>
<evidence type="ECO:0000256" key="2">
    <source>
        <dbReference type="SAM" id="SignalP"/>
    </source>
</evidence>
<feature type="transmembrane region" description="Helical" evidence="1">
    <location>
        <begin position="1066"/>
        <end position="1084"/>
    </location>
</feature>
<evidence type="ECO:0000313" key="4">
    <source>
        <dbReference type="Proteomes" id="UP000193920"/>
    </source>
</evidence>
<organism evidence="3 4">
    <name type="scientific">Neocallimastix californiae</name>
    <dbReference type="NCBI Taxonomy" id="1754190"/>
    <lineage>
        <taxon>Eukaryota</taxon>
        <taxon>Fungi</taxon>
        <taxon>Fungi incertae sedis</taxon>
        <taxon>Chytridiomycota</taxon>
        <taxon>Chytridiomycota incertae sedis</taxon>
        <taxon>Neocallimastigomycetes</taxon>
        <taxon>Neocallimastigales</taxon>
        <taxon>Neocallimastigaceae</taxon>
        <taxon>Neocallimastix</taxon>
    </lineage>
</organism>
<keyword evidence="2" id="KW-0732">Signal</keyword>